<dbReference type="Proteomes" id="UP000324800">
    <property type="component" value="Unassembled WGS sequence"/>
</dbReference>
<proteinExistence type="predicted"/>
<dbReference type="AlphaFoldDB" id="A0A5J4UM93"/>
<accession>A0A5J4UM93</accession>
<comment type="caution">
    <text evidence="1">The sequence shown here is derived from an EMBL/GenBank/DDBJ whole genome shotgun (WGS) entry which is preliminary data.</text>
</comment>
<sequence>MSNVTITLGPATGGGNVITDILIDGNTLTPAKYKNFVEKDYDQCISVQKTSNTTIHSVGIMVQMYDNSSVVYEGGGVRSIAGIQSASYTKSEDDAFLLLKADKTQLIDLYTKGETNSLLNNKADNGVSYSKGEDDALLLLKADKTQLIDSYNKSEDDAREEVYTKSEDDTLLFVKADKTQLIDSYTKGETDNFLNNNFVNKSNEQTITGSTTHTSIVNATGFVKAGKDDTSVLLAGDGNRLLYGFGGLQVEYITN</sequence>
<reference evidence="1 2" key="1">
    <citation type="submission" date="2019-03" db="EMBL/GenBank/DDBJ databases">
        <title>Single cell metagenomics reveals metabolic interactions within the superorganism composed of flagellate Streblomastix strix and complex community of Bacteroidetes bacteria on its surface.</title>
        <authorList>
            <person name="Treitli S.C."/>
            <person name="Kolisko M."/>
            <person name="Husnik F."/>
            <person name="Keeling P."/>
            <person name="Hampl V."/>
        </authorList>
    </citation>
    <scope>NUCLEOTIDE SEQUENCE [LARGE SCALE GENOMIC DNA]</scope>
    <source>
        <strain evidence="1">ST1C</strain>
    </source>
</reference>
<name>A0A5J4UM93_9EUKA</name>
<organism evidence="1 2">
    <name type="scientific">Streblomastix strix</name>
    <dbReference type="NCBI Taxonomy" id="222440"/>
    <lineage>
        <taxon>Eukaryota</taxon>
        <taxon>Metamonada</taxon>
        <taxon>Preaxostyla</taxon>
        <taxon>Oxymonadida</taxon>
        <taxon>Streblomastigidae</taxon>
        <taxon>Streblomastix</taxon>
    </lineage>
</organism>
<gene>
    <name evidence="1" type="ORF">EZS28_033290</name>
</gene>
<protein>
    <submittedName>
        <fullName evidence="1">Uncharacterized protein</fullName>
    </submittedName>
</protein>
<evidence type="ECO:0000313" key="1">
    <source>
        <dbReference type="EMBL" id="KAA6371182.1"/>
    </source>
</evidence>
<dbReference type="EMBL" id="SNRW01014701">
    <property type="protein sequence ID" value="KAA6371182.1"/>
    <property type="molecule type" value="Genomic_DNA"/>
</dbReference>
<evidence type="ECO:0000313" key="2">
    <source>
        <dbReference type="Proteomes" id="UP000324800"/>
    </source>
</evidence>